<dbReference type="AlphaFoldDB" id="A0A173VYR6"/>
<dbReference type="RefSeq" id="WP_044544610.1">
    <property type="nucleotide sequence ID" value="NZ_CDRH01000025.1"/>
</dbReference>
<gene>
    <name evidence="2" type="ORF">ERS852429_03705</name>
</gene>
<dbReference type="NCBIfam" id="TIGR01200">
    <property type="entry name" value="GLPGLI"/>
    <property type="match status" value="1"/>
</dbReference>
<accession>A0A173VYR6</accession>
<dbReference type="EMBL" id="CYXP01000010">
    <property type="protein sequence ID" value="CUN31297.1"/>
    <property type="molecule type" value="Genomic_DNA"/>
</dbReference>
<evidence type="ECO:0000313" key="3">
    <source>
        <dbReference type="Proteomes" id="UP000095591"/>
    </source>
</evidence>
<reference evidence="2 3" key="1">
    <citation type="submission" date="2015-09" db="EMBL/GenBank/DDBJ databases">
        <authorList>
            <consortium name="Pathogen Informatics"/>
        </authorList>
    </citation>
    <scope>NUCLEOTIDE SEQUENCE [LARGE SCALE GENOMIC DNA]</scope>
    <source>
        <strain evidence="2 3">2789STDY5608872</strain>
    </source>
</reference>
<name>A0A173VYR6_PARDI</name>
<sequence>MKQIIATIGLLCVGLSGAGHETNAQVTINIFNLNDVLRAKPIDETRFTVQYQTTSMPDTLQPDKKEEETLMLKVGDKCSVYYSYAKFLTDSVLEADKAAGASQEVINEHLQQYSSKTNAQVYKNYPAGKTTTLDALAASRFRCEEKEERPEWTLLPDTMTILSYPCRKATCHFKGRHYEAWYTPEIPKSEGPWKLCGLPGLILKAQDSQGHYTFICTGIELSRGKNPILFGGNDFEPINRKNLQKAYERYAADPIGYIALTSPQVKVTVTDDNGKPYQPKNMPYNPIEREER</sequence>
<evidence type="ECO:0000313" key="2">
    <source>
        <dbReference type="EMBL" id="CUN31297.1"/>
    </source>
</evidence>
<organism evidence="2 3">
    <name type="scientific">Parabacteroides distasonis</name>
    <dbReference type="NCBI Taxonomy" id="823"/>
    <lineage>
        <taxon>Bacteria</taxon>
        <taxon>Pseudomonadati</taxon>
        <taxon>Bacteroidota</taxon>
        <taxon>Bacteroidia</taxon>
        <taxon>Bacteroidales</taxon>
        <taxon>Tannerellaceae</taxon>
        <taxon>Parabacteroides</taxon>
    </lineage>
</organism>
<feature type="region of interest" description="Disordered" evidence="1">
    <location>
        <begin position="269"/>
        <end position="292"/>
    </location>
</feature>
<protein>
    <submittedName>
        <fullName evidence="2">GLPGLI family protein</fullName>
    </submittedName>
</protein>
<dbReference type="InterPro" id="IPR005901">
    <property type="entry name" value="GLPGLI"/>
</dbReference>
<proteinExistence type="predicted"/>
<evidence type="ECO:0000256" key="1">
    <source>
        <dbReference type="SAM" id="MobiDB-lite"/>
    </source>
</evidence>
<dbReference type="Pfam" id="PF09697">
    <property type="entry name" value="Porph_ging"/>
    <property type="match status" value="1"/>
</dbReference>
<dbReference type="Proteomes" id="UP000095591">
    <property type="component" value="Unassembled WGS sequence"/>
</dbReference>